<dbReference type="EMBL" id="BDSP01000014">
    <property type="protein sequence ID" value="GAX10056.1"/>
    <property type="molecule type" value="Genomic_DNA"/>
</dbReference>
<protein>
    <submittedName>
        <fullName evidence="2">Uncharacterized protein</fullName>
    </submittedName>
</protein>
<comment type="caution">
    <text evidence="2">The sequence shown here is derived from an EMBL/GenBank/DDBJ whole genome shotgun (WGS) entry which is preliminary data.</text>
</comment>
<accession>A0A1Z5J7Y9</accession>
<dbReference type="OrthoDB" id="40602at2759"/>
<gene>
    <name evidence="2" type="ORF">FisN_25Lh093</name>
</gene>
<evidence type="ECO:0000313" key="2">
    <source>
        <dbReference type="EMBL" id="GAX10056.1"/>
    </source>
</evidence>
<feature type="signal peptide" evidence="1">
    <location>
        <begin position="1"/>
        <end position="18"/>
    </location>
</feature>
<dbReference type="Proteomes" id="UP000198406">
    <property type="component" value="Unassembled WGS sequence"/>
</dbReference>
<dbReference type="AlphaFoldDB" id="A0A1Z5J7Y9"/>
<evidence type="ECO:0000256" key="1">
    <source>
        <dbReference type="SAM" id="SignalP"/>
    </source>
</evidence>
<keyword evidence="1" id="KW-0732">Signal</keyword>
<reference evidence="2 3" key="1">
    <citation type="journal article" date="2015" name="Plant Cell">
        <title>Oil accumulation by the oleaginous diatom Fistulifera solaris as revealed by the genome and transcriptome.</title>
        <authorList>
            <person name="Tanaka T."/>
            <person name="Maeda Y."/>
            <person name="Veluchamy A."/>
            <person name="Tanaka M."/>
            <person name="Abida H."/>
            <person name="Marechal E."/>
            <person name="Bowler C."/>
            <person name="Muto M."/>
            <person name="Sunaga Y."/>
            <person name="Tanaka M."/>
            <person name="Yoshino T."/>
            <person name="Taniguchi T."/>
            <person name="Fukuda Y."/>
            <person name="Nemoto M."/>
            <person name="Matsumoto M."/>
            <person name="Wong P.S."/>
            <person name="Aburatani S."/>
            <person name="Fujibuchi W."/>
        </authorList>
    </citation>
    <scope>NUCLEOTIDE SEQUENCE [LARGE SCALE GENOMIC DNA]</scope>
    <source>
        <strain evidence="2 3">JPCC DA0580</strain>
    </source>
</reference>
<sequence>MKFLTAVLGMGALSSTFAFSTNLKSPHAKPLTCLHAQNHPTTALVAAVSFCLISPFYAFADEYGREVEAPTFSTGETVEICIKRGPLGACTQTERRTVENDNDKAQKYFKGGKTQQSQLLANQRQEESANELIEKLRQQSIDNKEKNEMIVAQKTFENDQSATFGPFDKQVLIMNMDGQTFTLLNNPQAMRLKDAGFIQGRKFVKQPTADEIEAAAKAEVPAFLRAILGDN</sequence>
<feature type="chain" id="PRO_5012871026" evidence="1">
    <location>
        <begin position="19"/>
        <end position="231"/>
    </location>
</feature>
<proteinExistence type="predicted"/>
<dbReference type="InParanoid" id="A0A1Z5J7Y9"/>
<keyword evidence="3" id="KW-1185">Reference proteome</keyword>
<name>A0A1Z5J7Y9_FISSO</name>
<evidence type="ECO:0000313" key="3">
    <source>
        <dbReference type="Proteomes" id="UP000198406"/>
    </source>
</evidence>
<organism evidence="2 3">
    <name type="scientific">Fistulifera solaris</name>
    <name type="common">Oleaginous diatom</name>
    <dbReference type="NCBI Taxonomy" id="1519565"/>
    <lineage>
        <taxon>Eukaryota</taxon>
        <taxon>Sar</taxon>
        <taxon>Stramenopiles</taxon>
        <taxon>Ochrophyta</taxon>
        <taxon>Bacillariophyta</taxon>
        <taxon>Bacillariophyceae</taxon>
        <taxon>Bacillariophycidae</taxon>
        <taxon>Naviculales</taxon>
        <taxon>Naviculaceae</taxon>
        <taxon>Fistulifera</taxon>
    </lineage>
</organism>